<dbReference type="OrthoDB" id="9810469at2"/>
<feature type="transmembrane region" description="Helical" evidence="1">
    <location>
        <begin position="240"/>
        <end position="260"/>
    </location>
</feature>
<proteinExistence type="predicted"/>
<dbReference type="Pfam" id="PF01757">
    <property type="entry name" value="Acyl_transf_3"/>
    <property type="match status" value="1"/>
</dbReference>
<dbReference type="Proteomes" id="UP000199656">
    <property type="component" value="Unassembled WGS sequence"/>
</dbReference>
<dbReference type="InterPro" id="IPR050623">
    <property type="entry name" value="Glucan_succinyl_AcylTrfase"/>
</dbReference>
<feature type="transmembrane region" description="Helical" evidence="1">
    <location>
        <begin position="142"/>
        <end position="161"/>
    </location>
</feature>
<name>A0A1H4CCL3_9BACT</name>
<dbReference type="RefSeq" id="WP_089762127.1">
    <property type="nucleotide sequence ID" value="NZ_BKAT01000007.1"/>
</dbReference>
<dbReference type="STRING" id="408074.SAMN05660909_02550"/>
<feature type="transmembrane region" description="Helical" evidence="1">
    <location>
        <begin position="173"/>
        <end position="195"/>
    </location>
</feature>
<protein>
    <submittedName>
        <fullName evidence="3">Glucans biosynthesis protein C</fullName>
    </submittedName>
</protein>
<feature type="transmembrane region" description="Helical" evidence="1">
    <location>
        <begin position="306"/>
        <end position="328"/>
    </location>
</feature>
<feature type="transmembrane region" description="Helical" evidence="1">
    <location>
        <begin position="207"/>
        <end position="228"/>
    </location>
</feature>
<accession>A0A1H4CCL3</accession>
<sequence length="383" mass="44387">MQQNNRIYGLDALRAIAMLLGIVLHASIAYKVYPNPTWPSDNQYHSWFFDGLYLFIHSFRMQLFYLVAGFFACLLYKKIGESAFIRHRLKRIVIPFAGSLIFILPLTIAPFLYYKYFIADQLPVQEAKHLFYRQLFRWNGMAHLWFLYYLVIFYGVMLAVLRIKPLQRFRLKLNPGSFLQVLGLGIVLAFIQVIFFRESVVEVSTGILPKVSHLLYYGFFFIVGYHLHHNQSAFLQLARHTWLYLLPGIIFTGGMFYILANDTPEGQLSTTIPAKLLAAMQTIFLVFGAIGFFLRYLNSERPYLKYIADASYWLYLVHLSLVASLQILFRYTNVPGAMRFGLVLLITSLIALATYQWFIRYSFIGDILHGPRKKTVAPEAVEA</sequence>
<evidence type="ECO:0000313" key="4">
    <source>
        <dbReference type="Proteomes" id="UP000199656"/>
    </source>
</evidence>
<feature type="transmembrane region" description="Helical" evidence="1">
    <location>
        <begin position="272"/>
        <end position="294"/>
    </location>
</feature>
<dbReference type="PANTHER" id="PTHR36927:SF1">
    <property type="entry name" value="MDO-LIKE PROTEIN"/>
    <property type="match status" value="1"/>
</dbReference>
<evidence type="ECO:0000259" key="2">
    <source>
        <dbReference type="Pfam" id="PF01757"/>
    </source>
</evidence>
<feature type="transmembrane region" description="Helical" evidence="1">
    <location>
        <begin position="92"/>
        <end position="114"/>
    </location>
</feature>
<dbReference type="PANTHER" id="PTHR36927">
    <property type="entry name" value="BLR4337 PROTEIN"/>
    <property type="match status" value="1"/>
</dbReference>
<keyword evidence="4" id="KW-1185">Reference proteome</keyword>
<keyword evidence="1" id="KW-0812">Transmembrane</keyword>
<dbReference type="EMBL" id="FNRL01000010">
    <property type="protein sequence ID" value="SEA58141.1"/>
    <property type="molecule type" value="Genomic_DNA"/>
</dbReference>
<keyword evidence="1" id="KW-1133">Transmembrane helix</keyword>
<dbReference type="AlphaFoldDB" id="A0A1H4CCL3"/>
<feature type="transmembrane region" description="Helical" evidence="1">
    <location>
        <begin position="12"/>
        <end position="33"/>
    </location>
</feature>
<evidence type="ECO:0000256" key="1">
    <source>
        <dbReference type="SAM" id="Phobius"/>
    </source>
</evidence>
<feature type="transmembrane region" description="Helical" evidence="1">
    <location>
        <begin position="340"/>
        <end position="359"/>
    </location>
</feature>
<reference evidence="4" key="1">
    <citation type="submission" date="2016-10" db="EMBL/GenBank/DDBJ databases">
        <authorList>
            <person name="Varghese N."/>
            <person name="Submissions S."/>
        </authorList>
    </citation>
    <scope>NUCLEOTIDE SEQUENCE [LARGE SCALE GENOMIC DNA]</scope>
    <source>
        <strain evidence="4">DSM 23920</strain>
    </source>
</reference>
<organism evidence="3 4">
    <name type="scientific">Chitinophaga terrae</name>
    <name type="common">ex Kim and Jung 2007</name>
    <dbReference type="NCBI Taxonomy" id="408074"/>
    <lineage>
        <taxon>Bacteria</taxon>
        <taxon>Pseudomonadati</taxon>
        <taxon>Bacteroidota</taxon>
        <taxon>Chitinophagia</taxon>
        <taxon>Chitinophagales</taxon>
        <taxon>Chitinophagaceae</taxon>
        <taxon>Chitinophaga</taxon>
    </lineage>
</organism>
<feature type="transmembrane region" description="Helical" evidence="1">
    <location>
        <begin position="53"/>
        <end position="76"/>
    </location>
</feature>
<evidence type="ECO:0000313" key="3">
    <source>
        <dbReference type="EMBL" id="SEA58141.1"/>
    </source>
</evidence>
<feature type="domain" description="Acyltransferase 3" evidence="2">
    <location>
        <begin position="7"/>
        <end position="354"/>
    </location>
</feature>
<dbReference type="GO" id="GO:0016747">
    <property type="term" value="F:acyltransferase activity, transferring groups other than amino-acyl groups"/>
    <property type="evidence" value="ECO:0007669"/>
    <property type="project" value="InterPro"/>
</dbReference>
<gene>
    <name evidence="3" type="ORF">SAMN05660909_02550</name>
</gene>
<keyword evidence="1" id="KW-0472">Membrane</keyword>
<dbReference type="InterPro" id="IPR002656">
    <property type="entry name" value="Acyl_transf_3_dom"/>
</dbReference>